<dbReference type="STRING" id="87541.AWM71_05025"/>
<dbReference type="PROSITE" id="PS00211">
    <property type="entry name" value="ABC_TRANSPORTER_1"/>
    <property type="match status" value="2"/>
</dbReference>
<dbReference type="EMBL" id="LSCQ01000083">
    <property type="protein sequence ID" value="KXB34140.1"/>
    <property type="molecule type" value="Genomic_DNA"/>
</dbReference>
<comment type="function">
    <text evidence="10">Probably part of an ABC transporter complex. Responsible for energy coupling to the transport system.</text>
</comment>
<reference evidence="12 13" key="1">
    <citation type="submission" date="2016-01" db="EMBL/GenBank/DDBJ databases">
        <authorList>
            <person name="Oliw E.H."/>
        </authorList>
    </citation>
    <scope>NUCLEOTIDE SEQUENCE [LARGE SCALE GENOMIC DNA]</scope>
    <source>
        <strain evidence="12 13">KA00635</strain>
    </source>
</reference>
<keyword evidence="8" id="KW-1278">Translocase</keyword>
<dbReference type="InterPro" id="IPR015856">
    <property type="entry name" value="ABC_transpr_CbiO/EcfA_su"/>
</dbReference>
<evidence type="ECO:0000256" key="10">
    <source>
        <dbReference type="ARBA" id="ARBA00025157"/>
    </source>
</evidence>
<dbReference type="InterPro" id="IPR003593">
    <property type="entry name" value="AAA+_ATPase"/>
</dbReference>
<dbReference type="InterPro" id="IPR003439">
    <property type="entry name" value="ABC_transporter-like_ATP-bd"/>
</dbReference>
<dbReference type="InterPro" id="IPR027417">
    <property type="entry name" value="P-loop_NTPase"/>
</dbReference>
<feature type="domain" description="ABC transporter" evidence="11">
    <location>
        <begin position="2"/>
        <end position="239"/>
    </location>
</feature>
<dbReference type="PROSITE" id="PS50893">
    <property type="entry name" value="ABC_TRANSPORTER_2"/>
    <property type="match status" value="2"/>
</dbReference>
<dbReference type="GO" id="GO:0005524">
    <property type="term" value="F:ATP binding"/>
    <property type="evidence" value="ECO:0007669"/>
    <property type="project" value="UniProtKB-KW"/>
</dbReference>
<evidence type="ECO:0000256" key="4">
    <source>
        <dbReference type="ARBA" id="ARBA00022475"/>
    </source>
</evidence>
<keyword evidence="3" id="KW-0813">Transport</keyword>
<gene>
    <name evidence="12" type="ORF">HMPREF3187_01453</name>
</gene>
<evidence type="ECO:0000256" key="9">
    <source>
        <dbReference type="ARBA" id="ARBA00023136"/>
    </source>
</evidence>
<evidence type="ECO:0000256" key="8">
    <source>
        <dbReference type="ARBA" id="ARBA00022967"/>
    </source>
</evidence>
<keyword evidence="7 12" id="KW-0067">ATP-binding</keyword>
<dbReference type="Proteomes" id="UP000070422">
    <property type="component" value="Unassembled WGS sequence"/>
</dbReference>
<comment type="caution">
    <text evidence="12">The sequence shown here is derived from an EMBL/GenBank/DDBJ whole genome shotgun (WGS) entry which is preliminary data.</text>
</comment>
<dbReference type="InterPro" id="IPR050095">
    <property type="entry name" value="ECF_ABC_transporter_ATP-bd"/>
</dbReference>
<dbReference type="GO" id="GO:0042626">
    <property type="term" value="F:ATPase-coupled transmembrane transporter activity"/>
    <property type="evidence" value="ECO:0007669"/>
    <property type="project" value="TreeGrafter"/>
</dbReference>
<keyword evidence="4" id="KW-1003">Cell membrane</keyword>
<comment type="similarity">
    <text evidence="2">Belongs to the ABC transporter superfamily.</text>
</comment>
<feature type="domain" description="ABC transporter" evidence="11">
    <location>
        <begin position="247"/>
        <end position="456"/>
    </location>
</feature>
<proteinExistence type="inferred from homology"/>
<evidence type="ECO:0000256" key="5">
    <source>
        <dbReference type="ARBA" id="ARBA00022737"/>
    </source>
</evidence>
<dbReference type="SUPFAM" id="SSF52540">
    <property type="entry name" value="P-loop containing nucleoside triphosphate hydrolases"/>
    <property type="match status" value="2"/>
</dbReference>
<dbReference type="InterPro" id="IPR017871">
    <property type="entry name" value="ABC_transporter-like_CS"/>
</dbReference>
<evidence type="ECO:0000313" key="13">
    <source>
        <dbReference type="Proteomes" id="UP000070422"/>
    </source>
</evidence>
<dbReference type="RefSeq" id="WP_060937158.1">
    <property type="nucleotide sequence ID" value="NZ_JASOZP010000012.1"/>
</dbReference>
<organism evidence="12 13">
    <name type="scientific">Aerococcus christensenii</name>
    <dbReference type="NCBI Taxonomy" id="87541"/>
    <lineage>
        <taxon>Bacteria</taxon>
        <taxon>Bacillati</taxon>
        <taxon>Bacillota</taxon>
        <taxon>Bacilli</taxon>
        <taxon>Lactobacillales</taxon>
        <taxon>Aerococcaceae</taxon>
        <taxon>Aerococcus</taxon>
    </lineage>
</organism>
<evidence type="ECO:0000256" key="7">
    <source>
        <dbReference type="ARBA" id="ARBA00022840"/>
    </source>
</evidence>
<dbReference type="GO" id="GO:0043190">
    <property type="term" value="C:ATP-binding cassette (ABC) transporter complex"/>
    <property type="evidence" value="ECO:0007669"/>
    <property type="project" value="TreeGrafter"/>
</dbReference>
<dbReference type="PATRIC" id="fig|87541.4.peg.1439"/>
<protein>
    <submittedName>
        <fullName evidence="12">ABC transporter, ATP-binding protein</fullName>
    </submittedName>
</protein>
<keyword evidence="6" id="KW-0547">Nucleotide-binding</keyword>
<evidence type="ECO:0000259" key="11">
    <source>
        <dbReference type="PROSITE" id="PS50893"/>
    </source>
</evidence>
<sequence>MIELQDVRLSYGDQEVLSQLDLQVHPGECVLLTGKSGSGKSSLLEVINGLAVRYDQGKCRGLVQIGGVSTEHLELYQLSQWVATVFQNPKTSFFNVNTTLELVSFLENMGIPREEMERRLEDLLTHMPIGHLLNRNIFALSGGERQLLALAAAYISGVKRLVLDEPSSNLDAAAIDRLGEMLAILKEKGVSLLLAEHRLYYALSIVDRVLILEKGRIVREVSREEFKQWNREQCNHFGLRKLERLSLEDKPLSESGEWLIEELTLHFSKKRGLKICKLPLKEGQIYGVVGPNGIGKSTFLRAFVGLEKGMTLSYQGRKLSARQRRKLSSWVMQDVNHQLFSDQVFREMFLGNGSLEEERVLAMADQLELSPFLDRHPLSLSGGQKQRLAIASALLSSKPLVFLDEPTSGMDAYHMRKISEALQQEKRNKDLIIVVSHDVEFLNRTVDQILDLSQYVV</sequence>
<dbReference type="Pfam" id="PF00005">
    <property type="entry name" value="ABC_tran"/>
    <property type="match status" value="2"/>
</dbReference>
<dbReference type="CDD" id="cd03225">
    <property type="entry name" value="ABC_cobalt_CbiO_domain1"/>
    <property type="match status" value="1"/>
</dbReference>
<dbReference type="AlphaFoldDB" id="A0A133XT83"/>
<dbReference type="Gene3D" id="3.40.50.300">
    <property type="entry name" value="P-loop containing nucleotide triphosphate hydrolases"/>
    <property type="match status" value="2"/>
</dbReference>
<dbReference type="PANTHER" id="PTHR43553">
    <property type="entry name" value="HEAVY METAL TRANSPORTER"/>
    <property type="match status" value="1"/>
</dbReference>
<accession>A0A133XT83</accession>
<dbReference type="PANTHER" id="PTHR43553:SF23">
    <property type="entry name" value="ABC TRANSPORTER ATP-BINDING COMPONENT"/>
    <property type="match status" value="1"/>
</dbReference>
<evidence type="ECO:0000256" key="3">
    <source>
        <dbReference type="ARBA" id="ARBA00022448"/>
    </source>
</evidence>
<dbReference type="OrthoDB" id="501320at2"/>
<evidence type="ECO:0000256" key="6">
    <source>
        <dbReference type="ARBA" id="ARBA00022741"/>
    </source>
</evidence>
<comment type="subcellular location">
    <subcellularLocation>
        <location evidence="1">Cell membrane</location>
        <topology evidence="1">Peripheral membrane protein</topology>
    </subcellularLocation>
</comment>
<dbReference type="SMART" id="SM00382">
    <property type="entry name" value="AAA"/>
    <property type="match status" value="2"/>
</dbReference>
<keyword evidence="5" id="KW-0677">Repeat</keyword>
<dbReference type="GO" id="GO:0016887">
    <property type="term" value="F:ATP hydrolysis activity"/>
    <property type="evidence" value="ECO:0007669"/>
    <property type="project" value="InterPro"/>
</dbReference>
<evidence type="ECO:0000256" key="1">
    <source>
        <dbReference type="ARBA" id="ARBA00004202"/>
    </source>
</evidence>
<evidence type="ECO:0000313" key="12">
    <source>
        <dbReference type="EMBL" id="KXB34140.1"/>
    </source>
</evidence>
<evidence type="ECO:0000256" key="2">
    <source>
        <dbReference type="ARBA" id="ARBA00005417"/>
    </source>
</evidence>
<name>A0A133XT83_9LACT</name>
<keyword evidence="9" id="KW-0472">Membrane</keyword>